<dbReference type="Proteomes" id="UP000197768">
    <property type="component" value="Unassembled WGS sequence"/>
</dbReference>
<comment type="caution">
    <text evidence="2">The sequence shown here is derived from an EMBL/GenBank/DDBJ whole genome shotgun (WGS) entry which is preliminary data.</text>
</comment>
<keyword evidence="1" id="KW-0472">Membrane</keyword>
<keyword evidence="1" id="KW-0812">Transmembrane</keyword>
<reference evidence="2 3" key="1">
    <citation type="journal article" date="2017" name="Infect. Genet. Evol.">
        <title>Comparative genome analysis of fish pathogen Flavobacterium columnare reveals extensive sequence diversity within the species.</title>
        <authorList>
            <person name="Kayansamruaj P."/>
            <person name="Dong H.T."/>
            <person name="Hirono I."/>
            <person name="Kondo H."/>
            <person name="Senapin S."/>
            <person name="Rodkhum C."/>
        </authorList>
    </citation>
    <scope>NUCLEOTIDE SEQUENCE [LARGE SCALE GENOMIC DNA]</scope>
    <source>
        <strain evidence="2 3">1215</strain>
    </source>
</reference>
<evidence type="ECO:0000256" key="1">
    <source>
        <dbReference type="SAM" id="Phobius"/>
    </source>
</evidence>
<feature type="transmembrane region" description="Helical" evidence="1">
    <location>
        <begin position="45"/>
        <end position="66"/>
    </location>
</feature>
<keyword evidence="1" id="KW-1133">Transmembrane helix</keyword>
<evidence type="ECO:0000313" key="2">
    <source>
        <dbReference type="EMBL" id="OWP83000.1"/>
    </source>
</evidence>
<dbReference type="AlphaFoldDB" id="A0A246GFR6"/>
<protein>
    <submittedName>
        <fullName evidence="2">Uncharacterized protein</fullName>
    </submittedName>
</protein>
<name>A0A246GFR6_9FLAO</name>
<proteinExistence type="predicted"/>
<dbReference type="RefSeq" id="WP_174647580.1">
    <property type="nucleotide sequence ID" value="NZ_MTCZ01000189.1"/>
</dbReference>
<sequence length="227" mass="26322">MSDQIKPEKITKPIQLLAAWLLGLILINASFLTAASQIIKPDWASGLLVIACVVNVPLFLISIFLLQTKFRPEMQEDTYYSKYLERKYNGKNESQASKTQQIDIEKERKATAEIISKELGDIQPPEKKAKIEDILKNRDKEKLKKKIGDSRALSQLFLHEDKWELFVETWKKDKSFNRDIEELYFFDAIKGDINNPEKISLTKIGKEIAENLSEEKLLWNQKHKSII</sequence>
<accession>A0A246GFR6</accession>
<dbReference type="EMBL" id="MTCZ01000189">
    <property type="protein sequence ID" value="OWP83000.1"/>
    <property type="molecule type" value="Genomic_DNA"/>
</dbReference>
<organism evidence="2 3">
    <name type="scientific">Flavobacterium davisii</name>
    <dbReference type="NCBI Taxonomy" id="2906077"/>
    <lineage>
        <taxon>Bacteria</taxon>
        <taxon>Pseudomonadati</taxon>
        <taxon>Bacteroidota</taxon>
        <taxon>Flavobacteriia</taxon>
        <taxon>Flavobacteriales</taxon>
        <taxon>Flavobacteriaceae</taxon>
        <taxon>Flavobacterium</taxon>
    </lineage>
</organism>
<evidence type="ECO:0000313" key="3">
    <source>
        <dbReference type="Proteomes" id="UP000197768"/>
    </source>
</evidence>
<gene>
    <name evidence="2" type="ORF">BWK59_12825</name>
</gene>